<name>A0AAN6XWJ6_9PEZI</name>
<accession>A0AAN6XWJ6</accession>
<feature type="non-terminal residue" evidence="1">
    <location>
        <position position="1"/>
    </location>
</feature>
<proteinExistence type="predicted"/>
<dbReference type="EMBL" id="MU858721">
    <property type="protein sequence ID" value="KAK4205862.1"/>
    <property type="molecule type" value="Genomic_DNA"/>
</dbReference>
<keyword evidence="2" id="KW-1185">Reference proteome</keyword>
<protein>
    <submittedName>
        <fullName evidence="1">Uncharacterized protein</fullName>
    </submittedName>
</protein>
<reference evidence="1" key="2">
    <citation type="submission" date="2023-05" db="EMBL/GenBank/DDBJ databases">
        <authorList>
            <consortium name="Lawrence Berkeley National Laboratory"/>
            <person name="Steindorff A."/>
            <person name="Hensen N."/>
            <person name="Bonometti L."/>
            <person name="Westerberg I."/>
            <person name="Brannstrom I.O."/>
            <person name="Guillou S."/>
            <person name="Cros-Aarteil S."/>
            <person name="Calhoun S."/>
            <person name="Haridas S."/>
            <person name="Kuo A."/>
            <person name="Mondo S."/>
            <person name="Pangilinan J."/>
            <person name="Riley R."/>
            <person name="Labutti K."/>
            <person name="Andreopoulos B."/>
            <person name="Lipzen A."/>
            <person name="Chen C."/>
            <person name="Yanf M."/>
            <person name="Daum C."/>
            <person name="Ng V."/>
            <person name="Clum A."/>
            <person name="Ohm R."/>
            <person name="Martin F."/>
            <person name="Silar P."/>
            <person name="Natvig D."/>
            <person name="Lalanne C."/>
            <person name="Gautier V."/>
            <person name="Ament-Velasquez S.L."/>
            <person name="Kruys A."/>
            <person name="Hutchinson M.I."/>
            <person name="Powell A.J."/>
            <person name="Barry K."/>
            <person name="Miller A.N."/>
            <person name="Grigoriev I.V."/>
            <person name="Debuchy R."/>
            <person name="Gladieux P."/>
            <person name="Thoren M.H."/>
            <person name="Johannesson H."/>
        </authorList>
    </citation>
    <scope>NUCLEOTIDE SEQUENCE</scope>
    <source>
        <strain evidence="1">PSN293</strain>
    </source>
</reference>
<feature type="non-terminal residue" evidence="1">
    <location>
        <position position="66"/>
    </location>
</feature>
<organism evidence="1 2">
    <name type="scientific">Rhypophila decipiens</name>
    <dbReference type="NCBI Taxonomy" id="261697"/>
    <lineage>
        <taxon>Eukaryota</taxon>
        <taxon>Fungi</taxon>
        <taxon>Dikarya</taxon>
        <taxon>Ascomycota</taxon>
        <taxon>Pezizomycotina</taxon>
        <taxon>Sordariomycetes</taxon>
        <taxon>Sordariomycetidae</taxon>
        <taxon>Sordariales</taxon>
        <taxon>Naviculisporaceae</taxon>
        <taxon>Rhypophila</taxon>
    </lineage>
</organism>
<dbReference type="Proteomes" id="UP001301769">
    <property type="component" value="Unassembled WGS sequence"/>
</dbReference>
<sequence>IADFDKLYGSAAIKYSGDAYDSLATKFNVFQNNCDRLGIPDNPFVRAAHLPSMLTGKALDYYHNRL</sequence>
<evidence type="ECO:0000313" key="1">
    <source>
        <dbReference type="EMBL" id="KAK4205862.1"/>
    </source>
</evidence>
<comment type="caution">
    <text evidence="1">The sequence shown here is derived from an EMBL/GenBank/DDBJ whole genome shotgun (WGS) entry which is preliminary data.</text>
</comment>
<gene>
    <name evidence="1" type="ORF">QBC37DRAFT_250933</name>
</gene>
<dbReference type="AlphaFoldDB" id="A0AAN6XWJ6"/>
<evidence type="ECO:0000313" key="2">
    <source>
        <dbReference type="Proteomes" id="UP001301769"/>
    </source>
</evidence>
<reference evidence="1" key="1">
    <citation type="journal article" date="2023" name="Mol. Phylogenet. Evol.">
        <title>Genome-scale phylogeny and comparative genomics of the fungal order Sordariales.</title>
        <authorList>
            <person name="Hensen N."/>
            <person name="Bonometti L."/>
            <person name="Westerberg I."/>
            <person name="Brannstrom I.O."/>
            <person name="Guillou S."/>
            <person name="Cros-Aarteil S."/>
            <person name="Calhoun S."/>
            <person name="Haridas S."/>
            <person name="Kuo A."/>
            <person name="Mondo S."/>
            <person name="Pangilinan J."/>
            <person name="Riley R."/>
            <person name="LaButti K."/>
            <person name="Andreopoulos B."/>
            <person name="Lipzen A."/>
            <person name="Chen C."/>
            <person name="Yan M."/>
            <person name="Daum C."/>
            <person name="Ng V."/>
            <person name="Clum A."/>
            <person name="Steindorff A."/>
            <person name="Ohm R.A."/>
            <person name="Martin F."/>
            <person name="Silar P."/>
            <person name="Natvig D.O."/>
            <person name="Lalanne C."/>
            <person name="Gautier V."/>
            <person name="Ament-Velasquez S.L."/>
            <person name="Kruys A."/>
            <person name="Hutchinson M.I."/>
            <person name="Powell A.J."/>
            <person name="Barry K."/>
            <person name="Miller A.N."/>
            <person name="Grigoriev I.V."/>
            <person name="Debuchy R."/>
            <person name="Gladieux P."/>
            <person name="Hiltunen Thoren M."/>
            <person name="Johannesson H."/>
        </authorList>
    </citation>
    <scope>NUCLEOTIDE SEQUENCE</scope>
    <source>
        <strain evidence="1">PSN293</strain>
    </source>
</reference>